<name>A0A8H3E1R2_9AGAM</name>
<sequence length="856" mass="93997">METRGGEYSHPIQLDLKNLAATIALASDALAAAAQALAEAASAIGDATNTFQDSTLLKISSGITHPVDTPQRLGDRDEPEIGNRLLGAGPDPADQLDLTGDQSRSRVEHGMPNKISSDSGSEVEVVPLDPPPAHQSPGDAGLPEPHDTPGPELNNKLDTLPPSPVEPTSSRVDIVINQPVGDEASSDSQPIVSRLRNAMKSYPAMPLGRNYIRLEHEPDGFAFINYMALQVHTIVCLISEQLMNTYSELLRSLTGVSIHRVHSLDQFRSLLVGSEDILKTNLCQVMLVPPSSMYFLSVSRIMPDCIIHWGRPSDCHHWVNQTLAFIKPTVRVCIILVGKESFDGVPHGVVPYPNRIVSSLHDPSSPFQLLRQLCSRPSPRLSSPTPVEPRGLNQSLNPELVKLSKATSSSILDGRVVPETMSSFPVTPLPENNMLMTTGLRLKEPRLFQAMKSHPMIPPGRNYIHLDNHSDALAFIAYMSLQARVIVCVVPSQRQDACAKLLKSITYANVHVINTPKQYDDLSLTPGALDAPSYDIFLTPYNASGSSYTARWIEQSNPDCILHWSHPANAYFYTTRRLVSSLSRDIRACVVVVGENTFDGGAHGVEPYPSSVLKRCFQSDSPFQLLKQISSQLLPTLPVAQIAQPLAKTTKKIPNPRPLEPSSSRAATIPIHASGTTVLLPAGHHYVVLDQASDINIMSMTAYIALNSKKVICHIPGDKDLSTYHRLMNLIANIDIMAPVVLKGKPFEKTLKDFKSQDRGLWMRSISSEWNSFWSKSLVNCVIYWGIPSDLAYYSKECKSKVDTSYLILTSSQAASIQSQLNAKRGIKQHPHIRASDFTRPGSLLCDLREKLVPLL</sequence>
<gene>
    <name evidence="2" type="ORF">RDB_LOCUS50788</name>
</gene>
<reference evidence="2" key="1">
    <citation type="submission" date="2021-01" db="EMBL/GenBank/DDBJ databases">
        <authorList>
            <person name="Kaushik A."/>
        </authorList>
    </citation>
    <scope>NUCLEOTIDE SEQUENCE</scope>
    <source>
        <strain evidence="2">AG5</strain>
    </source>
</reference>
<comment type="caution">
    <text evidence="2">The sequence shown here is derived from an EMBL/GenBank/DDBJ whole genome shotgun (WGS) entry which is preliminary data.</text>
</comment>
<evidence type="ECO:0000256" key="1">
    <source>
        <dbReference type="SAM" id="MobiDB-lite"/>
    </source>
</evidence>
<dbReference type="AlphaFoldDB" id="A0A8H3E1R2"/>
<evidence type="ECO:0000313" key="2">
    <source>
        <dbReference type="EMBL" id="CAE7114045.1"/>
    </source>
</evidence>
<evidence type="ECO:0000313" key="3">
    <source>
        <dbReference type="Proteomes" id="UP000663827"/>
    </source>
</evidence>
<organism evidence="2 3">
    <name type="scientific">Rhizoctonia solani</name>
    <dbReference type="NCBI Taxonomy" id="456999"/>
    <lineage>
        <taxon>Eukaryota</taxon>
        <taxon>Fungi</taxon>
        <taxon>Dikarya</taxon>
        <taxon>Basidiomycota</taxon>
        <taxon>Agaricomycotina</taxon>
        <taxon>Agaricomycetes</taxon>
        <taxon>Cantharellales</taxon>
        <taxon>Ceratobasidiaceae</taxon>
        <taxon>Rhizoctonia</taxon>
    </lineage>
</organism>
<protein>
    <submittedName>
        <fullName evidence="2">Uncharacterized protein</fullName>
    </submittedName>
</protein>
<dbReference type="Proteomes" id="UP000663827">
    <property type="component" value="Unassembled WGS sequence"/>
</dbReference>
<accession>A0A8H3E1R2</accession>
<feature type="region of interest" description="Disordered" evidence="1">
    <location>
        <begin position="62"/>
        <end position="170"/>
    </location>
</feature>
<proteinExistence type="predicted"/>
<dbReference type="EMBL" id="CAJNJQ010001002">
    <property type="protein sequence ID" value="CAE7114045.1"/>
    <property type="molecule type" value="Genomic_DNA"/>
</dbReference>